<evidence type="ECO:0000313" key="6">
    <source>
        <dbReference type="Proteomes" id="UP000234474"/>
    </source>
</evidence>
<accession>A0A2I1CGX5</accession>
<dbReference type="EMBL" id="MSZS01000002">
    <property type="protein sequence ID" value="PKX96881.1"/>
    <property type="molecule type" value="Genomic_DNA"/>
</dbReference>
<dbReference type="OrthoDB" id="5511210at2759"/>
<dbReference type="STRING" id="1392255.A0A2I1CGX5"/>
<evidence type="ECO:0000256" key="1">
    <source>
        <dbReference type="PROSITE-ProRule" id="PRU00285"/>
    </source>
</evidence>
<dbReference type="Gene3D" id="2.60.40.790">
    <property type="match status" value="1"/>
</dbReference>
<name>A0A2I1CGX5_ASPN1</name>
<evidence type="ECO:0000259" key="4">
    <source>
        <dbReference type="PROSITE" id="PS01031"/>
    </source>
</evidence>
<evidence type="ECO:0000313" key="5">
    <source>
        <dbReference type="EMBL" id="PKX96881.1"/>
    </source>
</evidence>
<organism evidence="5 6">
    <name type="scientific">Aspergillus novofumigatus (strain IBT 16806)</name>
    <dbReference type="NCBI Taxonomy" id="1392255"/>
    <lineage>
        <taxon>Eukaryota</taxon>
        <taxon>Fungi</taxon>
        <taxon>Dikarya</taxon>
        <taxon>Ascomycota</taxon>
        <taxon>Pezizomycotina</taxon>
        <taxon>Eurotiomycetes</taxon>
        <taxon>Eurotiomycetidae</taxon>
        <taxon>Eurotiales</taxon>
        <taxon>Aspergillaceae</taxon>
        <taxon>Aspergillus</taxon>
        <taxon>Aspergillus subgen. Fumigati</taxon>
    </lineage>
</organism>
<dbReference type="CDD" id="cd06464">
    <property type="entry name" value="ACD_sHsps-like"/>
    <property type="match status" value="1"/>
</dbReference>
<evidence type="ECO:0000256" key="2">
    <source>
        <dbReference type="RuleBase" id="RU003616"/>
    </source>
</evidence>
<dbReference type="VEuPathDB" id="FungiDB:P174DRAFT_384475"/>
<dbReference type="GeneID" id="36530539"/>
<feature type="compositionally biased region" description="Basic residues" evidence="3">
    <location>
        <begin position="119"/>
        <end position="135"/>
    </location>
</feature>
<feature type="region of interest" description="Disordered" evidence="3">
    <location>
        <begin position="33"/>
        <end position="69"/>
    </location>
</feature>
<proteinExistence type="inferred from homology"/>
<dbReference type="Proteomes" id="UP000234474">
    <property type="component" value="Unassembled WGS sequence"/>
</dbReference>
<dbReference type="Pfam" id="PF00011">
    <property type="entry name" value="HSP20"/>
    <property type="match status" value="1"/>
</dbReference>
<evidence type="ECO:0000256" key="3">
    <source>
        <dbReference type="SAM" id="MobiDB-lite"/>
    </source>
</evidence>
<dbReference type="InterPro" id="IPR002068">
    <property type="entry name" value="A-crystallin/Hsp20_dom"/>
</dbReference>
<reference evidence="6" key="1">
    <citation type="journal article" date="2018" name="Proc. Natl. Acad. Sci. U.S.A.">
        <title>Linking secondary metabolites to gene clusters through genome sequencing of six diverse Aspergillus species.</title>
        <authorList>
            <person name="Kaerboelling I."/>
            <person name="Vesth T.C."/>
            <person name="Frisvad J.C."/>
            <person name="Nybo J.L."/>
            <person name="Theobald S."/>
            <person name="Kuo A."/>
            <person name="Bowyer P."/>
            <person name="Matsuda Y."/>
            <person name="Mondo S."/>
            <person name="Lyhne E.K."/>
            <person name="Kogle M.E."/>
            <person name="Clum A."/>
            <person name="Lipzen A."/>
            <person name="Salamov A."/>
            <person name="Ngan C.Y."/>
            <person name="Daum C."/>
            <person name="Chiniquy J."/>
            <person name="Barry K."/>
            <person name="LaButti K."/>
            <person name="Haridas S."/>
            <person name="Simmons B.A."/>
            <person name="Magnuson J.K."/>
            <person name="Mortensen U.H."/>
            <person name="Larsen T.O."/>
            <person name="Grigoriev I.V."/>
            <person name="Baker S.E."/>
            <person name="Andersen M.R."/>
        </authorList>
    </citation>
    <scope>NUCLEOTIDE SEQUENCE [LARGE SCALE GENOMIC DNA]</scope>
    <source>
        <strain evidence="6">IBT 16806</strain>
    </source>
</reference>
<feature type="region of interest" description="Disordered" evidence="3">
    <location>
        <begin position="116"/>
        <end position="135"/>
    </location>
</feature>
<keyword evidence="6" id="KW-1185">Reference proteome</keyword>
<dbReference type="PROSITE" id="PS01031">
    <property type="entry name" value="SHSP"/>
    <property type="match status" value="1"/>
</dbReference>
<dbReference type="AlphaFoldDB" id="A0A2I1CGX5"/>
<comment type="caution">
    <text evidence="5">The sequence shown here is derived from an EMBL/GenBank/DDBJ whole genome shotgun (WGS) entry which is preliminary data.</text>
</comment>
<feature type="compositionally biased region" description="Basic and acidic residues" evidence="3">
    <location>
        <begin position="55"/>
        <end position="69"/>
    </location>
</feature>
<feature type="compositionally biased region" description="Acidic residues" evidence="3">
    <location>
        <begin position="312"/>
        <end position="323"/>
    </location>
</feature>
<sequence>MLHSCHFSQHPLAWDISMLEEHPFFAHHHPPPYHDSFESSSGEPSKCEKKAHKERAKEGMEDEHPEKPEFRFSHPCGRGGRGFLHHHLGPGHHLHPHEHEHDEENEFSGWTEHEGPGFGHHHHHHHHHPHHRRGHPWGMFRGLERGGPRRGRGLGRGGRGFGHHFYHMHPRFRSFHHSHDPTSFTPPVDIFVTPTETIIHASLPGAQRSDLSVAYDASRSMLRMAGVVHRPGVDEEMYRALLVGERGRHLGVFERELPISHDVAIEGIHARLVDGVLRVALPKVEGEVQHPNDEMDELEKEGASSELNIDGKEEEDEVEDEVEREYVKVDIQ</sequence>
<dbReference type="SUPFAM" id="SSF49764">
    <property type="entry name" value="HSP20-like chaperones"/>
    <property type="match status" value="1"/>
</dbReference>
<comment type="similarity">
    <text evidence="1 2">Belongs to the small heat shock protein (HSP20) family.</text>
</comment>
<dbReference type="RefSeq" id="XP_024685476.1">
    <property type="nucleotide sequence ID" value="XM_024823213.1"/>
</dbReference>
<feature type="region of interest" description="Disordered" evidence="3">
    <location>
        <begin position="287"/>
        <end position="324"/>
    </location>
</feature>
<dbReference type="OMA" id="QHPLAWD"/>
<feature type="domain" description="SHSP" evidence="4">
    <location>
        <begin position="179"/>
        <end position="301"/>
    </location>
</feature>
<protein>
    <recommendedName>
        <fullName evidence="4">SHSP domain-containing protein</fullName>
    </recommendedName>
</protein>
<dbReference type="InterPro" id="IPR008978">
    <property type="entry name" value="HSP20-like_chaperone"/>
</dbReference>
<gene>
    <name evidence="5" type="ORF">P174DRAFT_384475</name>
</gene>